<reference evidence="2" key="2">
    <citation type="submission" date="2013-05" db="EMBL/GenBank/DDBJ databases">
        <authorList>
            <person name="Carter J.-M."/>
            <person name="Baker S.C."/>
            <person name="Pink R."/>
            <person name="Carter D.R.F."/>
            <person name="Collins A."/>
            <person name="Tomlin J."/>
            <person name="Gibbs M."/>
            <person name="Breuker C.J."/>
        </authorList>
    </citation>
    <scope>NUCLEOTIDE SEQUENCE</scope>
    <source>
        <tissue evidence="2">Ovary</tissue>
    </source>
</reference>
<reference evidence="2" key="1">
    <citation type="journal article" date="2013" name="BMC Genomics">
        <title>Unscrambling butterfly oogenesis.</title>
        <authorList>
            <person name="Carter J.M."/>
            <person name="Baker S.C."/>
            <person name="Pink R."/>
            <person name="Carter D.R."/>
            <person name="Collins A."/>
            <person name="Tomlin J."/>
            <person name="Gibbs M."/>
            <person name="Breuker C.J."/>
        </authorList>
    </citation>
    <scope>NUCLEOTIDE SEQUENCE</scope>
    <source>
        <tissue evidence="2">Ovary</tissue>
    </source>
</reference>
<evidence type="ECO:0000313" key="2">
    <source>
        <dbReference type="EMBL" id="JAA86982.1"/>
    </source>
</evidence>
<sequence length="216" mass="24976">MNNPCIKQEEHLKVYDNIVNREIFEDRAIAALTSETLLKLNISLDRLPRQSRSLLENVAENQKALHLQTLDPISISLYRSRELSEKLEDEYELLGLRQKNTELQAKIDRNDRFIAKLRNDLESSKRNLSNQNPNPDNIHEFIRQLKQKLTVYEESYGLAKNKYLSLNVPEAILPKSLMSQIASLEALSEEAAALKAQADDVMFMRETKAILTKLRR</sequence>
<accession>S4PX65</accession>
<protein>
    <submittedName>
        <fullName evidence="2">Myosin-15</fullName>
    </submittedName>
</protein>
<feature type="coiled-coil region" evidence="1">
    <location>
        <begin position="142"/>
        <end position="197"/>
    </location>
</feature>
<dbReference type="GeneID" id="120634193"/>
<proteinExistence type="predicted"/>
<evidence type="ECO:0000256" key="1">
    <source>
        <dbReference type="SAM" id="Coils"/>
    </source>
</evidence>
<organism evidence="2">
    <name type="scientific">Pararge aegeria</name>
    <name type="common">speckled wood butterfly</name>
    <dbReference type="NCBI Taxonomy" id="116150"/>
    <lineage>
        <taxon>Eukaryota</taxon>
        <taxon>Metazoa</taxon>
        <taxon>Ecdysozoa</taxon>
        <taxon>Arthropoda</taxon>
        <taxon>Hexapoda</taxon>
        <taxon>Insecta</taxon>
        <taxon>Pterygota</taxon>
        <taxon>Neoptera</taxon>
        <taxon>Endopterygota</taxon>
        <taxon>Lepidoptera</taxon>
        <taxon>Glossata</taxon>
        <taxon>Ditrysia</taxon>
        <taxon>Papilionoidea</taxon>
        <taxon>Nymphalidae</taxon>
        <taxon>Satyrinae</taxon>
        <taxon>Satyrini</taxon>
        <taxon>Parargina</taxon>
        <taxon>Pararge</taxon>
    </lineage>
</organism>
<keyword evidence="1" id="KW-0175">Coiled coil</keyword>
<dbReference type="EMBL" id="GAIX01005578">
    <property type="protein sequence ID" value="JAA86982.1"/>
    <property type="molecule type" value="Transcribed_RNA"/>
</dbReference>
<dbReference type="RefSeq" id="XP_039760581.1">
    <property type="nucleotide sequence ID" value="XM_039904647.1"/>
</dbReference>
<dbReference type="AlphaFoldDB" id="S4PX65"/>
<name>S4PX65_9NEOP</name>